<evidence type="ECO:0000256" key="2">
    <source>
        <dbReference type="SAM" id="MobiDB-lite"/>
    </source>
</evidence>
<accession>A0A8J5JLF6</accession>
<keyword evidence="1" id="KW-0862">Zinc</keyword>
<gene>
    <name evidence="4" type="ORF">Hamer_G008775</name>
</gene>
<organism evidence="4 5">
    <name type="scientific">Homarus americanus</name>
    <name type="common">American lobster</name>
    <dbReference type="NCBI Taxonomy" id="6706"/>
    <lineage>
        <taxon>Eukaryota</taxon>
        <taxon>Metazoa</taxon>
        <taxon>Ecdysozoa</taxon>
        <taxon>Arthropoda</taxon>
        <taxon>Crustacea</taxon>
        <taxon>Multicrustacea</taxon>
        <taxon>Malacostraca</taxon>
        <taxon>Eumalacostraca</taxon>
        <taxon>Eucarida</taxon>
        <taxon>Decapoda</taxon>
        <taxon>Pleocyemata</taxon>
        <taxon>Astacidea</taxon>
        <taxon>Nephropoidea</taxon>
        <taxon>Nephropidae</taxon>
        <taxon>Homarus</taxon>
    </lineage>
</organism>
<dbReference type="PANTHER" id="PTHR45823:SF1">
    <property type="entry name" value="T-SNARE COILED-COIL HOMOLOGY DOMAIN-CONTAINING PROTEIN"/>
    <property type="match status" value="1"/>
</dbReference>
<dbReference type="PROSITE" id="PS50158">
    <property type="entry name" value="ZF_CCHC"/>
    <property type="match status" value="1"/>
</dbReference>
<keyword evidence="1" id="KW-0863">Zinc-finger</keyword>
<dbReference type="GO" id="GO:0008270">
    <property type="term" value="F:zinc ion binding"/>
    <property type="evidence" value="ECO:0007669"/>
    <property type="project" value="UniProtKB-KW"/>
</dbReference>
<proteinExistence type="predicted"/>
<sequence>MKGSVWMRNGFTAMSRRGYLGLHKVQVAPLICPHLQHVDFRFETLKQLLEQQKEQQTRLHEQLQSQREKQKHENVQLQVKIQEQLQESRGKTEATTTAAAGRDRQENLNTGSAGLNYIAPEFRPQSTSSEQRNYSKVPVKKKPQEFDGKASWEAYQAQFELLAEQNGRDDKQCAIQLATSLKRAVMEVLSQFTGEERSSQIPYSYRNRGETLQQLAQDLESMAHRAYTGASPDLLAVLLRDQFVDALDGTQLKIQVKQSQPASLQEALARTLEFEPYVRSSLPSFRTESRSGFKTRKDQVQEIERFKWTCWYCEKIGHKQEDCYKRKRERERGNTEKNMEKRTCWIVQVEGEIDGARYPLVIGTASEQTFVRPDVVSHLKLSETSQQLCGITGQSAVLKGPVDISIKLAREEETLQVYVAYIEDPCILDLDYLLHRRCQLVLGSMQLRIRRKWVPLWAVKHASANITVRQTRVISPRSEVRLPRKPDCQQCCRGEAVPKKCSRTTVEKDPAVAGEGLEKLQLEDQDLRPVVEWMNQSSVQPAWDTISGASPTTKNYWAQWDALRLKDGLLQRQWVTTNGLNRLAALVEAQQLQARESRATMQKQHQAAEEASRADRATMQALIAQALQAHGENANILPNAMLGNPNTGIPDASVRPRHGSPMHLYLTNSPQMLPSGNLRYGTALG</sequence>
<evidence type="ECO:0000256" key="1">
    <source>
        <dbReference type="PROSITE-ProRule" id="PRU00047"/>
    </source>
</evidence>
<keyword evidence="1" id="KW-0479">Metal-binding</keyword>
<dbReference type="Proteomes" id="UP000747542">
    <property type="component" value="Unassembled WGS sequence"/>
</dbReference>
<evidence type="ECO:0000313" key="5">
    <source>
        <dbReference type="Proteomes" id="UP000747542"/>
    </source>
</evidence>
<dbReference type="EMBL" id="JAHLQT010035566">
    <property type="protein sequence ID" value="KAG7158156.1"/>
    <property type="molecule type" value="Genomic_DNA"/>
</dbReference>
<dbReference type="GO" id="GO:0003676">
    <property type="term" value="F:nucleic acid binding"/>
    <property type="evidence" value="ECO:0007669"/>
    <property type="project" value="InterPro"/>
</dbReference>
<feature type="domain" description="CCHC-type" evidence="3">
    <location>
        <begin position="310"/>
        <end position="323"/>
    </location>
</feature>
<dbReference type="InterPro" id="IPR001878">
    <property type="entry name" value="Znf_CCHC"/>
</dbReference>
<dbReference type="AlphaFoldDB" id="A0A8J5JLF6"/>
<evidence type="ECO:0000259" key="3">
    <source>
        <dbReference type="PROSITE" id="PS50158"/>
    </source>
</evidence>
<dbReference type="PANTHER" id="PTHR45823">
    <property type="entry name" value="T-SNARE COILED-COIL HOMOLOGY DOMAIN-CONTAINING PROTEIN"/>
    <property type="match status" value="1"/>
</dbReference>
<protein>
    <recommendedName>
        <fullName evidence="3">CCHC-type domain-containing protein</fullName>
    </recommendedName>
</protein>
<name>A0A8J5JLF6_HOMAM</name>
<evidence type="ECO:0000313" key="4">
    <source>
        <dbReference type="EMBL" id="KAG7158156.1"/>
    </source>
</evidence>
<comment type="caution">
    <text evidence="4">The sequence shown here is derived from an EMBL/GenBank/DDBJ whole genome shotgun (WGS) entry which is preliminary data.</text>
</comment>
<reference evidence="4" key="1">
    <citation type="journal article" date="2021" name="Sci. Adv.">
        <title>The American lobster genome reveals insights on longevity, neural, and immune adaptations.</title>
        <authorList>
            <person name="Polinski J.M."/>
            <person name="Zimin A.V."/>
            <person name="Clark K.F."/>
            <person name="Kohn A.B."/>
            <person name="Sadowski N."/>
            <person name="Timp W."/>
            <person name="Ptitsyn A."/>
            <person name="Khanna P."/>
            <person name="Romanova D.Y."/>
            <person name="Williams P."/>
            <person name="Greenwood S.J."/>
            <person name="Moroz L.L."/>
            <person name="Walt D.R."/>
            <person name="Bodnar A.G."/>
        </authorList>
    </citation>
    <scope>NUCLEOTIDE SEQUENCE</scope>
    <source>
        <strain evidence="4">GMGI-L3</strain>
    </source>
</reference>
<feature type="region of interest" description="Disordered" evidence="2">
    <location>
        <begin position="84"/>
        <end position="112"/>
    </location>
</feature>
<keyword evidence="5" id="KW-1185">Reference proteome</keyword>